<reference evidence="4" key="1">
    <citation type="submission" date="2016-10" db="EMBL/GenBank/DDBJ databases">
        <authorList>
            <person name="Varghese N."/>
        </authorList>
    </citation>
    <scope>NUCLEOTIDE SEQUENCE [LARGE SCALE GENOMIC DNA]</scope>
    <source>
        <strain evidence="4">DSM 17980</strain>
    </source>
</reference>
<gene>
    <name evidence="3" type="ORF">SAMN05421543_10321</name>
</gene>
<comment type="similarity">
    <text evidence="1">Belongs to the phosphosulfolactate synthase family.</text>
</comment>
<evidence type="ECO:0000313" key="4">
    <source>
        <dbReference type="Proteomes" id="UP000183508"/>
    </source>
</evidence>
<dbReference type="AlphaFoldDB" id="A0A1I7GS80"/>
<dbReference type="InterPro" id="IPR003830">
    <property type="entry name" value="ComA_synth"/>
</dbReference>
<accession>A0A1I7GS80</accession>
<name>A0A1I7GS80_9BACL</name>
<dbReference type="Gene3D" id="3.20.20.70">
    <property type="entry name" value="Aldolase class I"/>
    <property type="match status" value="1"/>
</dbReference>
<sequence>MSKPYWSELLEDALPGRVDKPRLSGLTMVMDSGLSVAQMRGVLELGAAHIDFWKFGFASASVCPPERVMDKVSLCQEYGVLAYPGGTSLEIAVSQGIWRDYLEALWDGGIRVVEVSDGTIDLPLRTRREIIRAARKMGFIVLTEVGKKWSGYMLPPRQQASIIQGDLSTGAHYVIVEGREGGRGVNVYDEEGNVRESDVNALADALGPLSTRVIWEAPLTKQQVYYIQKFGHKVNFGNIPPSDVISLESLRRGLRSDTLRWALGISKPAEEASGEAGDNARSTGTMGHVPKPTLWTDRAVKPRTDSGPALR</sequence>
<dbReference type="Pfam" id="PF02679">
    <property type="entry name" value="ComA"/>
    <property type="match status" value="1"/>
</dbReference>
<dbReference type="SUPFAM" id="SSF102110">
    <property type="entry name" value="(2r)-phospho-3-sulfolactate synthase ComA"/>
    <property type="match status" value="1"/>
</dbReference>
<dbReference type="Proteomes" id="UP000183508">
    <property type="component" value="Unassembled WGS sequence"/>
</dbReference>
<proteinExistence type="inferred from homology"/>
<dbReference type="InterPro" id="IPR036112">
    <property type="entry name" value="ComA_synth_sf"/>
</dbReference>
<keyword evidence="4" id="KW-1185">Reference proteome</keyword>
<evidence type="ECO:0000256" key="1">
    <source>
        <dbReference type="ARBA" id="ARBA00010424"/>
    </source>
</evidence>
<dbReference type="EMBL" id="FPBV01000003">
    <property type="protein sequence ID" value="SFU51116.1"/>
    <property type="molecule type" value="Genomic_DNA"/>
</dbReference>
<feature type="region of interest" description="Disordered" evidence="2">
    <location>
        <begin position="270"/>
        <end position="311"/>
    </location>
</feature>
<evidence type="ECO:0000313" key="3">
    <source>
        <dbReference type="EMBL" id="SFU51116.1"/>
    </source>
</evidence>
<protein>
    <submittedName>
        <fullName evidence="3">Phosphosulfolactate synthase</fullName>
    </submittedName>
</protein>
<dbReference type="InterPro" id="IPR013785">
    <property type="entry name" value="Aldolase_TIM"/>
</dbReference>
<dbReference type="RefSeq" id="WP_074949796.1">
    <property type="nucleotide sequence ID" value="NZ_FPBV01000003.1"/>
</dbReference>
<evidence type="ECO:0000256" key="2">
    <source>
        <dbReference type="SAM" id="MobiDB-lite"/>
    </source>
</evidence>
<dbReference type="STRING" id="392015.SAMN05421543_10321"/>
<organism evidence="3 4">
    <name type="scientific">Alicyclobacillus macrosporangiidus</name>
    <dbReference type="NCBI Taxonomy" id="392015"/>
    <lineage>
        <taxon>Bacteria</taxon>
        <taxon>Bacillati</taxon>
        <taxon>Bacillota</taxon>
        <taxon>Bacilli</taxon>
        <taxon>Bacillales</taxon>
        <taxon>Alicyclobacillaceae</taxon>
        <taxon>Alicyclobacillus</taxon>
    </lineage>
</organism>